<dbReference type="Proteomes" id="UP000092460">
    <property type="component" value="Unassembled WGS sequence"/>
</dbReference>
<reference evidence="2" key="1">
    <citation type="submission" date="2015-01" db="EMBL/GenBank/DDBJ databases">
        <authorList>
            <person name="Aksoy S."/>
            <person name="Warren W."/>
            <person name="Wilson R.K."/>
        </authorList>
    </citation>
    <scope>NUCLEOTIDE SEQUENCE [LARGE SCALE GENOMIC DNA]</scope>
    <source>
        <strain evidence="2">IAEA</strain>
    </source>
</reference>
<dbReference type="AlphaFoldDB" id="A0A1B0ASE8"/>
<organism evidence="1 2">
    <name type="scientific">Glossina palpalis gambiensis</name>
    <dbReference type="NCBI Taxonomy" id="67801"/>
    <lineage>
        <taxon>Eukaryota</taxon>
        <taxon>Metazoa</taxon>
        <taxon>Ecdysozoa</taxon>
        <taxon>Arthropoda</taxon>
        <taxon>Hexapoda</taxon>
        <taxon>Insecta</taxon>
        <taxon>Pterygota</taxon>
        <taxon>Neoptera</taxon>
        <taxon>Endopterygota</taxon>
        <taxon>Diptera</taxon>
        <taxon>Brachycera</taxon>
        <taxon>Muscomorpha</taxon>
        <taxon>Hippoboscoidea</taxon>
        <taxon>Glossinidae</taxon>
        <taxon>Glossina</taxon>
    </lineage>
</organism>
<accession>A0A1B0ASE8</accession>
<proteinExistence type="predicted"/>
<evidence type="ECO:0000313" key="1">
    <source>
        <dbReference type="EnsemblMetazoa" id="GPPI006872-PA"/>
    </source>
</evidence>
<dbReference type="VEuPathDB" id="VectorBase:GPPI006872"/>
<protein>
    <submittedName>
        <fullName evidence="1">Uncharacterized protein</fullName>
    </submittedName>
</protein>
<keyword evidence="2" id="KW-1185">Reference proteome</keyword>
<evidence type="ECO:0000313" key="2">
    <source>
        <dbReference type="Proteomes" id="UP000092460"/>
    </source>
</evidence>
<dbReference type="EnsemblMetazoa" id="GPPI006872-RA">
    <property type="protein sequence ID" value="GPPI006872-PA"/>
    <property type="gene ID" value="GPPI006872"/>
</dbReference>
<name>A0A1B0ASE8_9MUSC</name>
<reference evidence="1" key="2">
    <citation type="submission" date="2020-05" db="UniProtKB">
        <authorList>
            <consortium name="EnsemblMetazoa"/>
        </authorList>
    </citation>
    <scope>IDENTIFICATION</scope>
    <source>
        <strain evidence="1">IAEA</strain>
    </source>
</reference>
<sequence length="143" mass="17018">MLPVTACLTYRISQEMIIVTKQILERIYEYSSNAYFWIQNLKISLKEHMARKSSINWQLSEQLFPIFYNLNDYFEGKYRQAFHGEFTSAMTCTDFQHTLQRENDIKTNNLQDIKANHRKVDLILMVPQLNGFIKETSLLEQLK</sequence>
<dbReference type="EMBL" id="JXJN01002744">
    <property type="status" value="NOT_ANNOTATED_CDS"/>
    <property type="molecule type" value="Genomic_DNA"/>
</dbReference>